<evidence type="ECO:0000313" key="2">
    <source>
        <dbReference type="EMBL" id="JAT83086.1"/>
    </source>
</evidence>
<dbReference type="SUPFAM" id="SSF56219">
    <property type="entry name" value="DNase I-like"/>
    <property type="match status" value="1"/>
</dbReference>
<dbReference type="PANTHER" id="PTHR33395">
    <property type="entry name" value="TRANSCRIPTASE, PUTATIVE-RELATED-RELATED"/>
    <property type="match status" value="1"/>
</dbReference>
<proteinExistence type="predicted"/>
<dbReference type="AlphaFoldDB" id="A0A1E1W7W4"/>
<organism evidence="2">
    <name type="scientific">Pectinophora gossypiella</name>
    <name type="common">Cotton pink bollworm</name>
    <name type="synonym">Depressaria gossypiella</name>
    <dbReference type="NCBI Taxonomy" id="13191"/>
    <lineage>
        <taxon>Eukaryota</taxon>
        <taxon>Metazoa</taxon>
        <taxon>Ecdysozoa</taxon>
        <taxon>Arthropoda</taxon>
        <taxon>Hexapoda</taxon>
        <taxon>Insecta</taxon>
        <taxon>Pterygota</taxon>
        <taxon>Neoptera</taxon>
        <taxon>Endopterygota</taxon>
        <taxon>Lepidoptera</taxon>
        <taxon>Glossata</taxon>
        <taxon>Ditrysia</taxon>
        <taxon>Gelechioidea</taxon>
        <taxon>Gelechiidae</taxon>
        <taxon>Apatetrinae</taxon>
        <taxon>Pectinophora</taxon>
    </lineage>
</organism>
<dbReference type="Pfam" id="PF14529">
    <property type="entry name" value="Exo_endo_phos_2"/>
    <property type="match status" value="1"/>
</dbReference>
<dbReference type="InterPro" id="IPR005135">
    <property type="entry name" value="Endo/exonuclease/phosphatase"/>
</dbReference>
<evidence type="ECO:0000259" key="1">
    <source>
        <dbReference type="Pfam" id="PF14529"/>
    </source>
</evidence>
<dbReference type="EMBL" id="GDQN01007968">
    <property type="protein sequence ID" value="JAT83086.1"/>
    <property type="molecule type" value="Transcribed_RNA"/>
</dbReference>
<dbReference type="Gene3D" id="3.60.10.10">
    <property type="entry name" value="Endonuclease/exonuclease/phosphatase"/>
    <property type="match status" value="1"/>
</dbReference>
<dbReference type="PANTHER" id="PTHR33395:SF22">
    <property type="entry name" value="REVERSE TRANSCRIPTASE DOMAIN-CONTAINING PROTEIN"/>
    <property type="match status" value="1"/>
</dbReference>
<dbReference type="GO" id="GO:0031012">
    <property type="term" value="C:extracellular matrix"/>
    <property type="evidence" value="ECO:0007669"/>
    <property type="project" value="TreeGrafter"/>
</dbReference>
<sequence length="367" mass="42600">MDSYAQKIANINIYQWNARSIRSKLASFKQLLIQEKIHIAAITETWLESDYTLKIRNYVVYRQDRDSSYGGVVLLIHKSIKSEHIQVTHNNAHFEIIFVKIYNCQQINNIICFYCPSNIDTSQNDWDSLLSLANTKTMILGDFNGHHTNWSYKTNSRGDQILQSVLENNFIILNDGTPTRFQLVDGVLRQSSPDISLITSDMSLVLNWMVTKESLGSDHLIIKLSTKVNINIIRQRKRNFKKADWCSYTSYLQQSFSSAEFPETMQIAYDIFIKIINEAADLFIPFIKYCLLPENKFTPKPFWNAELSRSVALRRLALSRFRRNPTPDNHDLLLDKIRDAQRLMRIAESNGWHGFCNSIDEKTSPKD</sequence>
<dbReference type="GO" id="GO:0003824">
    <property type="term" value="F:catalytic activity"/>
    <property type="evidence" value="ECO:0007669"/>
    <property type="project" value="InterPro"/>
</dbReference>
<dbReference type="GO" id="GO:0061343">
    <property type="term" value="P:cell adhesion involved in heart morphogenesis"/>
    <property type="evidence" value="ECO:0007669"/>
    <property type="project" value="TreeGrafter"/>
</dbReference>
<gene>
    <name evidence="2" type="ORF">g.5137</name>
</gene>
<dbReference type="OrthoDB" id="8058536at2759"/>
<name>A0A1E1W7W4_PECGO</name>
<reference evidence="2" key="1">
    <citation type="submission" date="2015-09" db="EMBL/GenBank/DDBJ databases">
        <title>De novo assembly of Pectinophora gossypiella (Pink Bollworm) gut transcriptome.</title>
        <authorList>
            <person name="Tassone E.E."/>
        </authorList>
    </citation>
    <scope>NUCLEOTIDE SEQUENCE</scope>
</reference>
<dbReference type="GO" id="GO:0007508">
    <property type="term" value="P:larval heart development"/>
    <property type="evidence" value="ECO:0007669"/>
    <property type="project" value="TreeGrafter"/>
</dbReference>
<accession>A0A1E1W7W4</accession>
<dbReference type="InterPro" id="IPR036691">
    <property type="entry name" value="Endo/exonu/phosph_ase_sf"/>
</dbReference>
<feature type="non-terminal residue" evidence="2">
    <location>
        <position position="367"/>
    </location>
</feature>
<feature type="domain" description="Endonuclease/exonuclease/phosphatase" evidence="1">
    <location>
        <begin position="109"/>
        <end position="222"/>
    </location>
</feature>
<protein>
    <recommendedName>
        <fullName evidence="1">Endonuclease/exonuclease/phosphatase domain-containing protein</fullName>
    </recommendedName>
</protein>